<dbReference type="Pfam" id="PF01546">
    <property type="entry name" value="Peptidase_M20"/>
    <property type="match status" value="1"/>
</dbReference>
<dbReference type="PANTHER" id="PTHR32494:SF5">
    <property type="entry name" value="ALLANTOATE AMIDOHYDROLASE"/>
    <property type="match status" value="1"/>
</dbReference>
<feature type="domain" description="Peptidase M20 dimerisation" evidence="4">
    <location>
        <begin position="210"/>
        <end position="311"/>
    </location>
</feature>
<gene>
    <name evidence="5" type="primary">amaB</name>
    <name evidence="5" type="ORF">VRLFYP33_00168</name>
</gene>
<dbReference type="AlphaFoldDB" id="A0A6N3DUJ9"/>
<dbReference type="RefSeq" id="WP_156705280.1">
    <property type="nucleotide sequence ID" value="NZ_CACRUX010000061.1"/>
</dbReference>
<dbReference type="SUPFAM" id="SSF55031">
    <property type="entry name" value="Bacterial exopeptidase dimerisation domain"/>
    <property type="match status" value="1"/>
</dbReference>
<dbReference type="Gene3D" id="3.30.70.360">
    <property type="match status" value="1"/>
</dbReference>
<feature type="binding site" evidence="3">
    <location>
        <position position="189"/>
    </location>
    <ligand>
        <name>Zn(2+)</name>
        <dbReference type="ChEBI" id="CHEBI:29105"/>
        <label>1</label>
    </ligand>
</feature>
<dbReference type="InterPro" id="IPR002933">
    <property type="entry name" value="Peptidase_M20"/>
</dbReference>
<evidence type="ECO:0000313" key="5">
    <source>
        <dbReference type="EMBL" id="VYU31008.1"/>
    </source>
</evidence>
<dbReference type="Gene3D" id="3.40.630.10">
    <property type="entry name" value="Zn peptidases"/>
    <property type="match status" value="1"/>
</dbReference>
<feature type="binding site" evidence="3">
    <location>
        <position position="93"/>
    </location>
    <ligand>
        <name>Zn(2+)</name>
        <dbReference type="ChEBI" id="CHEBI:29105"/>
        <label>2</label>
    </ligand>
</feature>
<dbReference type="PIRSF" id="PIRSF001235">
    <property type="entry name" value="Amidase_carbamoylase"/>
    <property type="match status" value="1"/>
</dbReference>
<proteinExistence type="inferred from homology"/>
<feature type="binding site" evidence="3">
    <location>
        <position position="381"/>
    </location>
    <ligand>
        <name>Zn(2+)</name>
        <dbReference type="ChEBI" id="CHEBI:29105"/>
        <label>2</label>
    </ligand>
</feature>
<comment type="similarity">
    <text evidence="1">Belongs to the peptidase M20 family.</text>
</comment>
<feature type="binding site" evidence="3">
    <location>
        <position position="93"/>
    </location>
    <ligand>
        <name>Zn(2+)</name>
        <dbReference type="ChEBI" id="CHEBI:29105"/>
        <label>1</label>
    </ligand>
</feature>
<feature type="binding site" evidence="3">
    <location>
        <position position="128"/>
    </location>
    <ligand>
        <name>Zn(2+)</name>
        <dbReference type="ChEBI" id="CHEBI:29105"/>
        <label>2</label>
    </ligand>
</feature>
<dbReference type="EC" id="3.5.1.87" evidence="5"/>
<feature type="binding site" evidence="3">
    <location>
        <position position="82"/>
    </location>
    <ligand>
        <name>Zn(2+)</name>
        <dbReference type="ChEBI" id="CHEBI:29105"/>
        <label>1</label>
    </ligand>
</feature>
<dbReference type="InterPro" id="IPR011650">
    <property type="entry name" value="Peptidase_M20_dimer"/>
</dbReference>
<keyword evidence="3" id="KW-0479">Metal-binding</keyword>
<dbReference type="NCBIfam" id="TIGR01879">
    <property type="entry name" value="hydantase"/>
    <property type="match status" value="1"/>
</dbReference>
<evidence type="ECO:0000256" key="2">
    <source>
        <dbReference type="ARBA" id="ARBA00022801"/>
    </source>
</evidence>
<comment type="cofactor">
    <cofactor evidence="3">
        <name>Zn(2+)</name>
        <dbReference type="ChEBI" id="CHEBI:29105"/>
    </cofactor>
    <text evidence="3">Binds 2 Zn(2+) ions per subunit.</text>
</comment>
<dbReference type="Pfam" id="PF07687">
    <property type="entry name" value="M20_dimer"/>
    <property type="match status" value="1"/>
</dbReference>
<keyword evidence="3" id="KW-0862">Zinc</keyword>
<dbReference type="GO" id="GO:0016813">
    <property type="term" value="F:hydrolase activity, acting on carbon-nitrogen (but not peptide) bonds, in linear amidines"/>
    <property type="evidence" value="ECO:0007669"/>
    <property type="project" value="InterPro"/>
</dbReference>
<name>A0A6N3DUJ9_9FIRM</name>
<accession>A0A6N3DUJ9</accession>
<dbReference type="InterPro" id="IPR010158">
    <property type="entry name" value="Amidase_Cbmase"/>
</dbReference>
<keyword evidence="2 5" id="KW-0378">Hydrolase</keyword>
<evidence type="ECO:0000259" key="4">
    <source>
        <dbReference type="Pfam" id="PF07687"/>
    </source>
</evidence>
<evidence type="ECO:0000256" key="3">
    <source>
        <dbReference type="PIRSR" id="PIRSR001235-1"/>
    </source>
</evidence>
<sequence>MLKINEQRLLNRINQLGEIGIDENGARTRAAASDTEKAGRDQVVAWMKEAGLRVAVDYIGNIFGIWETESNKHEAPIMMGSHIDTVINAGKYDGCYGVLAGLEVIQSLQEQQIVTKCPLVVGAFTNEEGIRYSPDMMGSLVYAGGLDVKEALAIVGVDGTILGEELKRIGYEGTEEPGFIKPRAYIELHIEQGPILDVEGISIGAVENLQGISWQRIEIKGVANHAGTTPTNMRVDAGLAAAKVITFMRDRCNQSGGTTVATTGTIAFEPNAINVIPSKAVFTVDVRNPNEERLIAEEQALAAYLKELAVTDKVQISTEQLVRFQPVQFDETIVSMVEQVANEMHLSNRRMTSCAGQDAQMMARICPSAMIFVPSVNGISHNPKEYTKDEDIFAGANVFINVIKNLAQ</sequence>
<dbReference type="PANTHER" id="PTHR32494">
    <property type="entry name" value="ALLANTOATE DEIMINASE-RELATED"/>
    <property type="match status" value="1"/>
</dbReference>
<organism evidence="5">
    <name type="scientific">Veillonella ratti</name>
    <dbReference type="NCBI Taxonomy" id="103892"/>
    <lineage>
        <taxon>Bacteria</taxon>
        <taxon>Bacillati</taxon>
        <taxon>Bacillota</taxon>
        <taxon>Negativicutes</taxon>
        <taxon>Veillonellales</taxon>
        <taxon>Veillonellaceae</taxon>
        <taxon>Veillonella</taxon>
    </lineage>
</organism>
<reference evidence="5" key="1">
    <citation type="submission" date="2019-11" db="EMBL/GenBank/DDBJ databases">
        <authorList>
            <person name="Feng L."/>
        </authorList>
    </citation>
    <scope>NUCLEOTIDE SEQUENCE</scope>
    <source>
        <strain evidence="5">VrattiLFYP33</strain>
    </source>
</reference>
<dbReference type="GO" id="GO:0046872">
    <property type="term" value="F:metal ion binding"/>
    <property type="evidence" value="ECO:0007669"/>
    <property type="project" value="UniProtKB-KW"/>
</dbReference>
<dbReference type="SUPFAM" id="SSF53187">
    <property type="entry name" value="Zn-dependent exopeptidases"/>
    <property type="match status" value="1"/>
</dbReference>
<dbReference type="InterPro" id="IPR036264">
    <property type="entry name" value="Bact_exopeptidase_dim_dom"/>
</dbReference>
<dbReference type="NCBIfam" id="NF006771">
    <property type="entry name" value="PRK09290.1-5"/>
    <property type="match status" value="1"/>
</dbReference>
<dbReference type="GO" id="GO:0050538">
    <property type="term" value="F:N-carbamoyl-L-amino-acid hydrolase activity"/>
    <property type="evidence" value="ECO:0007669"/>
    <property type="project" value="UniProtKB-EC"/>
</dbReference>
<dbReference type="CDD" id="cd03884">
    <property type="entry name" value="M20_bAS"/>
    <property type="match status" value="1"/>
</dbReference>
<dbReference type="EMBL" id="CACRUX010000061">
    <property type="protein sequence ID" value="VYU31008.1"/>
    <property type="molecule type" value="Genomic_DNA"/>
</dbReference>
<evidence type="ECO:0000256" key="1">
    <source>
        <dbReference type="ARBA" id="ARBA00006153"/>
    </source>
</evidence>
<protein>
    <submittedName>
        <fullName evidence="5">N-carbamoyl-L-amino acid hydrolase</fullName>
        <ecNumber evidence="5">3.5.1.87</ecNumber>
    </submittedName>
</protein>